<evidence type="ECO:0008006" key="3">
    <source>
        <dbReference type="Google" id="ProtNLM"/>
    </source>
</evidence>
<dbReference type="Gene3D" id="3.40.50.300">
    <property type="entry name" value="P-loop containing nucleotide triphosphate hydrolases"/>
    <property type="match status" value="1"/>
</dbReference>
<evidence type="ECO:0000256" key="1">
    <source>
        <dbReference type="SAM" id="MobiDB-lite"/>
    </source>
</evidence>
<dbReference type="EMBL" id="HBIJ01005697">
    <property type="protein sequence ID" value="CAE0363261.1"/>
    <property type="molecule type" value="Transcribed_RNA"/>
</dbReference>
<feature type="compositionally biased region" description="Basic residues" evidence="1">
    <location>
        <begin position="353"/>
        <end position="371"/>
    </location>
</feature>
<evidence type="ECO:0000313" key="2">
    <source>
        <dbReference type="EMBL" id="CAE0363261.1"/>
    </source>
</evidence>
<dbReference type="GO" id="GO:0008146">
    <property type="term" value="F:sulfotransferase activity"/>
    <property type="evidence" value="ECO:0007669"/>
    <property type="project" value="InterPro"/>
</dbReference>
<feature type="region of interest" description="Disordered" evidence="1">
    <location>
        <begin position="318"/>
        <end position="371"/>
    </location>
</feature>
<protein>
    <recommendedName>
        <fullName evidence="3">Heparan-sulfate 6-O-sulfotransferase</fullName>
    </recommendedName>
</protein>
<dbReference type="Pfam" id="PF03567">
    <property type="entry name" value="Sulfotransfer_2"/>
    <property type="match status" value="1"/>
</dbReference>
<accession>A0A7S3NIZ3</accession>
<dbReference type="InterPro" id="IPR053259">
    <property type="entry name" value="Golvesin-related_Golgi"/>
</dbReference>
<reference evidence="2" key="1">
    <citation type="submission" date="2021-01" db="EMBL/GenBank/DDBJ databases">
        <authorList>
            <person name="Corre E."/>
            <person name="Pelletier E."/>
            <person name="Niang G."/>
            <person name="Scheremetjew M."/>
            <person name="Finn R."/>
            <person name="Kale V."/>
            <person name="Holt S."/>
            <person name="Cochrane G."/>
            <person name="Meng A."/>
            <person name="Brown T."/>
            <person name="Cohen L."/>
        </authorList>
    </citation>
    <scope>NUCLEOTIDE SEQUENCE</scope>
    <source>
        <strain evidence="2">CCMP1510</strain>
    </source>
</reference>
<dbReference type="GO" id="GO:0016020">
    <property type="term" value="C:membrane"/>
    <property type="evidence" value="ECO:0007669"/>
    <property type="project" value="InterPro"/>
</dbReference>
<feature type="region of interest" description="Disordered" evidence="1">
    <location>
        <begin position="1"/>
        <end position="22"/>
    </location>
</feature>
<sequence>MIQSSLSAEHERSSNPSPLVTVSKNKQVVSKERRLSSELEKNLIADALKTESEGRRIYFLHLHKAGGTTVCHVARVANGLVAPKRNCNLPGDGPRTLDKGLSGHANLEWDTQVCERRAQAYDEWGLNFHAVERWLDVNLLRNCRSHFFFATVIREPVSRFVSHCRFERTPTAEAMAWAKRDPVPNMEDEFSAVQRGPAVLDNFYVRSLNGRDTFLHVPFGQLTENHLVTAAENLASFQVVMILERLDNSFQQLYHKLNWCMPDKSHTRRSFGKGDDSIVFSKSQLDAIAEINHYDARLYSFADSLAQAIQNNLDIQQAPKKCKPGGKMKIASPPGAEDGGRGVRRAGRDARRGGRKGRGGRGRRRMRREEY</sequence>
<dbReference type="InterPro" id="IPR005331">
    <property type="entry name" value="Sulfotransferase"/>
</dbReference>
<dbReference type="InterPro" id="IPR027417">
    <property type="entry name" value="P-loop_NTPase"/>
</dbReference>
<dbReference type="AlphaFoldDB" id="A0A7S3NIZ3"/>
<dbReference type="PANTHER" id="PTHR32301">
    <property type="entry name" value="COUNTIN RECEPTOR CNR3-RELATED"/>
    <property type="match status" value="1"/>
</dbReference>
<name>A0A7S3NIZ3_9STRA</name>
<feature type="compositionally biased region" description="Basic and acidic residues" evidence="1">
    <location>
        <begin position="338"/>
        <end position="352"/>
    </location>
</feature>
<gene>
    <name evidence="2" type="ORF">ALAG00032_LOCUS4002</name>
</gene>
<organism evidence="2">
    <name type="scientific">Aureoumbra lagunensis</name>
    <dbReference type="NCBI Taxonomy" id="44058"/>
    <lineage>
        <taxon>Eukaryota</taxon>
        <taxon>Sar</taxon>
        <taxon>Stramenopiles</taxon>
        <taxon>Ochrophyta</taxon>
        <taxon>Pelagophyceae</taxon>
        <taxon>Pelagomonadales</taxon>
        <taxon>Aureoumbra</taxon>
    </lineage>
</organism>
<dbReference type="PANTHER" id="PTHR32301:SF6">
    <property type="entry name" value="GOLVESIN-RELATED"/>
    <property type="match status" value="1"/>
</dbReference>
<proteinExistence type="predicted"/>